<evidence type="ECO:0000313" key="4">
    <source>
        <dbReference type="Proteomes" id="UP000317717"/>
    </source>
</evidence>
<protein>
    <submittedName>
        <fullName evidence="3">Uncharacterized protein</fullName>
    </submittedName>
</protein>
<feature type="coiled-coil region" evidence="1">
    <location>
        <begin position="73"/>
        <end position="109"/>
    </location>
</feature>
<proteinExistence type="predicted"/>
<keyword evidence="2" id="KW-0472">Membrane</keyword>
<keyword evidence="2" id="KW-0812">Transmembrane</keyword>
<comment type="caution">
    <text evidence="3">The sequence shown here is derived from an EMBL/GenBank/DDBJ whole genome shotgun (WGS) entry which is preliminary data.</text>
</comment>
<evidence type="ECO:0000256" key="2">
    <source>
        <dbReference type="SAM" id="Phobius"/>
    </source>
</evidence>
<dbReference type="AlphaFoldDB" id="A0A4Y3JAY7"/>
<gene>
    <name evidence="3" type="ORF">PA3_32470</name>
</gene>
<keyword evidence="1" id="KW-0175">Coiled coil</keyword>
<dbReference type="Proteomes" id="UP000317717">
    <property type="component" value="Unassembled WGS sequence"/>
</dbReference>
<feature type="transmembrane region" description="Helical" evidence="2">
    <location>
        <begin position="50"/>
        <end position="73"/>
    </location>
</feature>
<evidence type="ECO:0000256" key="1">
    <source>
        <dbReference type="SAM" id="Coils"/>
    </source>
</evidence>
<organism evidence="3 4">
    <name type="scientific">Acinetobacter pittii</name>
    <name type="common">Acinetobacter genomosp. 3</name>
    <dbReference type="NCBI Taxonomy" id="48296"/>
    <lineage>
        <taxon>Bacteria</taxon>
        <taxon>Pseudomonadati</taxon>
        <taxon>Pseudomonadota</taxon>
        <taxon>Gammaproteobacteria</taxon>
        <taxon>Moraxellales</taxon>
        <taxon>Moraxellaceae</taxon>
        <taxon>Acinetobacter</taxon>
        <taxon>Acinetobacter calcoaceticus/baumannii complex</taxon>
    </lineage>
</organism>
<sequence length="261" mass="30680">MTNTIQESSAHPIKYEVINKLPEKQLLTLQNTDAQNPIQLRVDPITDYTALTFTILTSIIVSGITAAVTILLIRMTNNKLAQSQANLQKQMLEHQAELKRNEVKAQNRQEWINKVRKLFVTYFNHSESFPMLLQRNFSVRHAYNRKVINYVEHNKMALEYQNYKSELRRLILEVDITLSATDTIDREISNLVHSFYEKFKSLTDLLEEELKSEYIHLDISITTKDIENKILSKEMNDINIEILNKIKILLKSEWEKVKRFD</sequence>
<keyword evidence="2" id="KW-1133">Transmembrane helix</keyword>
<evidence type="ECO:0000313" key="3">
    <source>
        <dbReference type="EMBL" id="GEA69089.1"/>
    </source>
</evidence>
<name>A0A4Y3JAY7_ACIPI</name>
<dbReference type="EMBL" id="BJLJ01000015">
    <property type="protein sequence ID" value="GEA69089.1"/>
    <property type="molecule type" value="Genomic_DNA"/>
</dbReference>
<reference evidence="3 4" key="1">
    <citation type="submission" date="2019-06" db="EMBL/GenBank/DDBJ databases">
        <title>Whole genome shotgun sequence of Acinetobacter pittii NBRC 110514.</title>
        <authorList>
            <person name="Hosoyama A."/>
            <person name="Uohara A."/>
            <person name="Ohji S."/>
            <person name="Ichikawa N."/>
        </authorList>
    </citation>
    <scope>NUCLEOTIDE SEQUENCE [LARGE SCALE GENOMIC DNA]</scope>
    <source>
        <strain evidence="3 4">NBRC 110514</strain>
    </source>
</reference>
<accession>A0A4Y3JAY7</accession>
<dbReference type="RefSeq" id="WP_141316732.1">
    <property type="nucleotide sequence ID" value="NZ_BJLJ01000015.1"/>
</dbReference>